<evidence type="ECO:0000313" key="2">
    <source>
        <dbReference type="EMBL" id="KIN93130.1"/>
    </source>
</evidence>
<dbReference type="HOGENOM" id="CLU_1230347_0_0_1"/>
<dbReference type="InParanoid" id="A0A0C3NB56"/>
<keyword evidence="3" id="KW-1185">Reference proteome</keyword>
<keyword evidence="1" id="KW-0812">Transmembrane</keyword>
<organism evidence="2 3">
    <name type="scientific">Pisolithus tinctorius Marx 270</name>
    <dbReference type="NCBI Taxonomy" id="870435"/>
    <lineage>
        <taxon>Eukaryota</taxon>
        <taxon>Fungi</taxon>
        <taxon>Dikarya</taxon>
        <taxon>Basidiomycota</taxon>
        <taxon>Agaricomycotina</taxon>
        <taxon>Agaricomycetes</taxon>
        <taxon>Agaricomycetidae</taxon>
        <taxon>Boletales</taxon>
        <taxon>Sclerodermatineae</taxon>
        <taxon>Pisolithaceae</taxon>
        <taxon>Pisolithus</taxon>
    </lineage>
</organism>
<name>A0A0C3NB56_PISTI</name>
<dbReference type="AlphaFoldDB" id="A0A0C3NB56"/>
<evidence type="ECO:0000313" key="3">
    <source>
        <dbReference type="Proteomes" id="UP000054217"/>
    </source>
</evidence>
<reference evidence="2 3" key="1">
    <citation type="submission" date="2014-04" db="EMBL/GenBank/DDBJ databases">
        <authorList>
            <consortium name="DOE Joint Genome Institute"/>
            <person name="Kuo A."/>
            <person name="Kohler A."/>
            <person name="Costa M.D."/>
            <person name="Nagy L.G."/>
            <person name="Floudas D."/>
            <person name="Copeland A."/>
            <person name="Barry K.W."/>
            <person name="Cichocki N."/>
            <person name="Veneault-Fourrey C."/>
            <person name="LaButti K."/>
            <person name="Lindquist E.A."/>
            <person name="Lipzen A."/>
            <person name="Lundell T."/>
            <person name="Morin E."/>
            <person name="Murat C."/>
            <person name="Sun H."/>
            <person name="Tunlid A."/>
            <person name="Henrissat B."/>
            <person name="Grigoriev I.V."/>
            <person name="Hibbett D.S."/>
            <person name="Martin F."/>
            <person name="Nordberg H.P."/>
            <person name="Cantor M.N."/>
            <person name="Hua S.X."/>
        </authorList>
    </citation>
    <scope>NUCLEOTIDE SEQUENCE [LARGE SCALE GENOMIC DNA]</scope>
    <source>
        <strain evidence="2 3">Marx 270</strain>
    </source>
</reference>
<dbReference type="Proteomes" id="UP000054217">
    <property type="component" value="Unassembled WGS sequence"/>
</dbReference>
<dbReference type="OrthoDB" id="10585707at2759"/>
<gene>
    <name evidence="2" type="ORF">M404DRAFT_545548</name>
</gene>
<reference evidence="3" key="2">
    <citation type="submission" date="2015-01" db="EMBL/GenBank/DDBJ databases">
        <title>Evolutionary Origins and Diversification of the Mycorrhizal Mutualists.</title>
        <authorList>
            <consortium name="DOE Joint Genome Institute"/>
            <consortium name="Mycorrhizal Genomics Consortium"/>
            <person name="Kohler A."/>
            <person name="Kuo A."/>
            <person name="Nagy L.G."/>
            <person name="Floudas D."/>
            <person name="Copeland A."/>
            <person name="Barry K.W."/>
            <person name="Cichocki N."/>
            <person name="Veneault-Fourrey C."/>
            <person name="LaButti K."/>
            <person name="Lindquist E.A."/>
            <person name="Lipzen A."/>
            <person name="Lundell T."/>
            <person name="Morin E."/>
            <person name="Murat C."/>
            <person name="Riley R."/>
            <person name="Ohm R."/>
            <person name="Sun H."/>
            <person name="Tunlid A."/>
            <person name="Henrissat B."/>
            <person name="Grigoriev I.V."/>
            <person name="Hibbett D.S."/>
            <person name="Martin F."/>
        </authorList>
    </citation>
    <scope>NUCLEOTIDE SEQUENCE [LARGE SCALE GENOMIC DNA]</scope>
    <source>
        <strain evidence="3">Marx 270</strain>
    </source>
</reference>
<sequence>MTFSRTTIRIALIYTSLKLYTHASEVLSIWRLTTCTPSKIIRGMIMNTYYHGVGMRLAFGIRRLHHTTSRARQVDRLNLRYRSLACICRARSVANCTSAGFDRGCAIYLRYLGANIPISESGTDYRTACPDIYALTTRVMPLSAASFDLTREKLAASGISDMLLFMPYSHFKDTRLQRIYSVRPISGFRYMQSCWRPNFACFVFLFTGGLGVGLWSPGRVTTSSI</sequence>
<keyword evidence="1" id="KW-1133">Transmembrane helix</keyword>
<dbReference type="EMBL" id="KN832219">
    <property type="protein sequence ID" value="KIN93130.1"/>
    <property type="molecule type" value="Genomic_DNA"/>
</dbReference>
<protein>
    <submittedName>
        <fullName evidence="2">Uncharacterized protein</fullName>
    </submittedName>
</protein>
<evidence type="ECO:0000256" key="1">
    <source>
        <dbReference type="SAM" id="Phobius"/>
    </source>
</evidence>
<feature type="transmembrane region" description="Helical" evidence="1">
    <location>
        <begin position="199"/>
        <end position="216"/>
    </location>
</feature>
<accession>A0A0C3NB56</accession>
<proteinExistence type="predicted"/>
<keyword evidence="1" id="KW-0472">Membrane</keyword>